<proteinExistence type="predicted"/>
<keyword evidence="3" id="KW-1185">Reference proteome</keyword>
<accession>A0A558BQ45</accession>
<protein>
    <submittedName>
        <fullName evidence="2">Uncharacterized protein</fullName>
    </submittedName>
</protein>
<gene>
    <name evidence="2" type="ORF">FNT36_20755</name>
</gene>
<reference evidence="2 3" key="1">
    <citation type="submission" date="2019-07" db="EMBL/GenBank/DDBJ databases">
        <title>Hymenobacter sp. straun FUR1 Genome sequencing and assembly.</title>
        <authorList>
            <person name="Chhetri G."/>
        </authorList>
    </citation>
    <scope>NUCLEOTIDE SEQUENCE [LARGE SCALE GENOMIC DNA]</scope>
    <source>
        <strain evidence="2 3">Fur1</strain>
    </source>
</reference>
<dbReference type="AlphaFoldDB" id="A0A558BQ45"/>
<sequence length="121" mass="13907">MPNVNSSDDNAYSFEEAVAIINTFHSRVYGQLIKTDKTPQRNTIKGKADGFLALPYEPGSYSFELALFNYNLTPFKEEWIAAKRREGHRWLPLVRIAGQYVALVPVLLDMLIWDESWRNAV</sequence>
<dbReference type="EMBL" id="VMRJ01000005">
    <property type="protein sequence ID" value="TVT38612.1"/>
    <property type="molecule type" value="Genomic_DNA"/>
</dbReference>
<dbReference type="OrthoDB" id="9907526at2"/>
<evidence type="ECO:0000256" key="1">
    <source>
        <dbReference type="SAM" id="Phobius"/>
    </source>
</evidence>
<name>A0A558BQ45_9BACT</name>
<evidence type="ECO:0000313" key="2">
    <source>
        <dbReference type="EMBL" id="TVT38612.1"/>
    </source>
</evidence>
<feature type="transmembrane region" description="Helical" evidence="1">
    <location>
        <begin position="93"/>
        <end position="113"/>
    </location>
</feature>
<keyword evidence="1" id="KW-1133">Transmembrane helix</keyword>
<comment type="caution">
    <text evidence="2">The sequence shown here is derived from an EMBL/GenBank/DDBJ whole genome shotgun (WGS) entry which is preliminary data.</text>
</comment>
<organism evidence="2 3">
    <name type="scientific">Hymenobacter setariae</name>
    <dbReference type="NCBI Taxonomy" id="2594794"/>
    <lineage>
        <taxon>Bacteria</taxon>
        <taxon>Pseudomonadati</taxon>
        <taxon>Bacteroidota</taxon>
        <taxon>Cytophagia</taxon>
        <taxon>Cytophagales</taxon>
        <taxon>Hymenobacteraceae</taxon>
        <taxon>Hymenobacter</taxon>
    </lineage>
</organism>
<dbReference type="Proteomes" id="UP000317624">
    <property type="component" value="Unassembled WGS sequence"/>
</dbReference>
<dbReference type="RefSeq" id="WP_144851658.1">
    <property type="nucleotide sequence ID" value="NZ_VMRJ01000005.1"/>
</dbReference>
<keyword evidence="1" id="KW-0472">Membrane</keyword>
<keyword evidence="1" id="KW-0812">Transmembrane</keyword>
<evidence type="ECO:0000313" key="3">
    <source>
        <dbReference type="Proteomes" id="UP000317624"/>
    </source>
</evidence>